<evidence type="ECO:0000256" key="5">
    <source>
        <dbReference type="ARBA" id="ARBA00023222"/>
    </source>
</evidence>
<dbReference type="EC" id="4.2.1.51" evidence="2"/>
<keyword evidence="6" id="KW-0456">Lyase</keyword>
<dbReference type="Gene3D" id="3.40.190.10">
    <property type="entry name" value="Periplasmic binding protein-like II"/>
    <property type="match status" value="2"/>
</dbReference>
<evidence type="ECO:0000256" key="1">
    <source>
        <dbReference type="ARBA" id="ARBA00004741"/>
    </source>
</evidence>
<protein>
    <recommendedName>
        <fullName evidence="2">prephenate dehydratase</fullName>
        <ecNumber evidence="2">4.2.1.51</ecNumber>
    </recommendedName>
</protein>
<keyword evidence="5" id="KW-0584">Phenylalanine biosynthesis</keyword>
<reference evidence="8 9" key="1">
    <citation type="submission" date="2014-04" db="EMBL/GenBank/DDBJ databases">
        <authorList>
            <consortium name="DOE Joint Genome Institute"/>
            <person name="Kuo A."/>
            <person name="Gay G."/>
            <person name="Dore J."/>
            <person name="Kohler A."/>
            <person name="Nagy L.G."/>
            <person name="Floudas D."/>
            <person name="Copeland A."/>
            <person name="Barry K.W."/>
            <person name="Cichocki N."/>
            <person name="Veneault-Fourrey C."/>
            <person name="LaButti K."/>
            <person name="Lindquist E.A."/>
            <person name="Lipzen A."/>
            <person name="Lundell T."/>
            <person name="Morin E."/>
            <person name="Murat C."/>
            <person name="Sun H."/>
            <person name="Tunlid A."/>
            <person name="Henrissat B."/>
            <person name="Grigoriev I.V."/>
            <person name="Hibbett D.S."/>
            <person name="Martin F."/>
            <person name="Nordberg H.P."/>
            <person name="Cantor M.N."/>
            <person name="Hua S.X."/>
        </authorList>
    </citation>
    <scope>NUCLEOTIDE SEQUENCE [LARGE SCALE GENOMIC DNA]</scope>
    <source>
        <strain evidence="9">h7</strain>
    </source>
</reference>
<dbReference type="InterPro" id="IPR008242">
    <property type="entry name" value="Chor_mutase/pphenate_deHydtase"/>
</dbReference>
<evidence type="ECO:0000313" key="8">
    <source>
        <dbReference type="EMBL" id="KIM48092.1"/>
    </source>
</evidence>
<proteinExistence type="predicted"/>
<evidence type="ECO:0000256" key="2">
    <source>
        <dbReference type="ARBA" id="ARBA00013147"/>
    </source>
</evidence>
<name>A0A0C2Z4J0_HEBCY</name>
<dbReference type="HOGENOM" id="CLU_035008_5_0_1"/>
<dbReference type="PANTHER" id="PTHR21022:SF19">
    <property type="entry name" value="PREPHENATE DEHYDRATASE-RELATED"/>
    <property type="match status" value="1"/>
</dbReference>
<dbReference type="InterPro" id="IPR001086">
    <property type="entry name" value="Preph_deHydtase"/>
</dbReference>
<dbReference type="GO" id="GO:0004664">
    <property type="term" value="F:prephenate dehydratase activity"/>
    <property type="evidence" value="ECO:0007669"/>
    <property type="project" value="UniProtKB-EC"/>
</dbReference>
<dbReference type="PROSITE" id="PS51171">
    <property type="entry name" value="PREPHENATE_DEHYDR_3"/>
    <property type="match status" value="1"/>
</dbReference>
<dbReference type="STRING" id="686832.A0A0C2Z4J0"/>
<dbReference type="PANTHER" id="PTHR21022">
    <property type="entry name" value="PREPHENATE DEHYDRATASE P PROTEIN"/>
    <property type="match status" value="1"/>
</dbReference>
<dbReference type="EMBL" id="KN831769">
    <property type="protein sequence ID" value="KIM48092.1"/>
    <property type="molecule type" value="Genomic_DNA"/>
</dbReference>
<evidence type="ECO:0000313" key="9">
    <source>
        <dbReference type="Proteomes" id="UP000053424"/>
    </source>
</evidence>
<dbReference type="CDD" id="cd13532">
    <property type="entry name" value="PBP2_PDT_like"/>
    <property type="match status" value="1"/>
</dbReference>
<dbReference type="Proteomes" id="UP000053424">
    <property type="component" value="Unassembled WGS sequence"/>
</dbReference>
<organism evidence="8 9">
    <name type="scientific">Hebeloma cylindrosporum</name>
    <dbReference type="NCBI Taxonomy" id="76867"/>
    <lineage>
        <taxon>Eukaryota</taxon>
        <taxon>Fungi</taxon>
        <taxon>Dikarya</taxon>
        <taxon>Basidiomycota</taxon>
        <taxon>Agaricomycotina</taxon>
        <taxon>Agaricomycetes</taxon>
        <taxon>Agaricomycetidae</taxon>
        <taxon>Agaricales</taxon>
        <taxon>Agaricineae</taxon>
        <taxon>Hymenogastraceae</taxon>
        <taxon>Hebeloma</taxon>
    </lineage>
</organism>
<keyword evidence="4" id="KW-0057">Aromatic amino acid biosynthesis</keyword>
<reference evidence="9" key="2">
    <citation type="submission" date="2015-01" db="EMBL/GenBank/DDBJ databases">
        <title>Evolutionary Origins and Diversification of the Mycorrhizal Mutualists.</title>
        <authorList>
            <consortium name="DOE Joint Genome Institute"/>
            <consortium name="Mycorrhizal Genomics Consortium"/>
            <person name="Kohler A."/>
            <person name="Kuo A."/>
            <person name="Nagy L.G."/>
            <person name="Floudas D."/>
            <person name="Copeland A."/>
            <person name="Barry K.W."/>
            <person name="Cichocki N."/>
            <person name="Veneault-Fourrey C."/>
            <person name="LaButti K."/>
            <person name="Lindquist E.A."/>
            <person name="Lipzen A."/>
            <person name="Lundell T."/>
            <person name="Morin E."/>
            <person name="Murat C."/>
            <person name="Riley R."/>
            <person name="Ohm R."/>
            <person name="Sun H."/>
            <person name="Tunlid A."/>
            <person name="Henrissat B."/>
            <person name="Grigoriev I.V."/>
            <person name="Hibbett D.S."/>
            <person name="Martin F."/>
        </authorList>
    </citation>
    <scope>NUCLEOTIDE SEQUENCE [LARGE SCALE GENOMIC DNA]</scope>
    <source>
        <strain evidence="9">h7</strain>
    </source>
</reference>
<dbReference type="SUPFAM" id="SSF53850">
    <property type="entry name" value="Periplasmic binding protein-like II"/>
    <property type="match status" value="1"/>
</dbReference>
<evidence type="ECO:0000256" key="4">
    <source>
        <dbReference type="ARBA" id="ARBA00023141"/>
    </source>
</evidence>
<evidence type="ECO:0000256" key="6">
    <source>
        <dbReference type="ARBA" id="ARBA00023239"/>
    </source>
</evidence>
<dbReference type="GO" id="GO:0009094">
    <property type="term" value="P:L-phenylalanine biosynthetic process"/>
    <property type="evidence" value="ECO:0007669"/>
    <property type="project" value="UniProtKB-UniPathway"/>
</dbReference>
<dbReference type="PIRSF" id="PIRSF001500">
    <property type="entry name" value="Chor_mut_pdt_Ppr"/>
    <property type="match status" value="1"/>
</dbReference>
<evidence type="ECO:0000256" key="3">
    <source>
        <dbReference type="ARBA" id="ARBA00022605"/>
    </source>
</evidence>
<gene>
    <name evidence="8" type="ORF">M413DRAFT_16122</name>
</gene>
<dbReference type="UniPathway" id="UPA00121">
    <property type="reaction ID" value="UER00345"/>
</dbReference>
<dbReference type="Pfam" id="PF00800">
    <property type="entry name" value="PDT"/>
    <property type="match status" value="1"/>
</dbReference>
<feature type="domain" description="Prephenate dehydratase" evidence="7">
    <location>
        <begin position="7"/>
        <end position="186"/>
    </location>
</feature>
<dbReference type="OrthoDB" id="983542at2759"/>
<accession>A0A0C2Z4J0</accession>
<dbReference type="GO" id="GO:0005737">
    <property type="term" value="C:cytoplasm"/>
    <property type="evidence" value="ECO:0007669"/>
    <property type="project" value="TreeGrafter"/>
</dbReference>
<keyword evidence="3" id="KW-0028">Amino-acid biosynthesis</keyword>
<comment type="pathway">
    <text evidence="1">Amino-acid biosynthesis; L-phenylalanine biosynthesis; phenylpyruvate from prephenate: step 1/1.</text>
</comment>
<evidence type="ECO:0000259" key="7">
    <source>
        <dbReference type="PROSITE" id="PS51171"/>
    </source>
</evidence>
<dbReference type="AlphaFoldDB" id="A0A0C2Z4J0"/>
<sequence length="294" mass="32571">MDNKKMKVAILGPLGTYTHEAAFKAFGSQVIYDERKSIADVFNSLSPILPLGVVPQENSIFGNVVETYDLLREANSSNFIRGEITLKVEHCLVVKKGVKLHHIQKVMSHEQALGQCRKFLVEKLPLAQAIKTQSTAAAAQALLNNTPDCAAICSSICATLFEGIEVLFTNIQNEQSNYTRFYISAHSRDMDLTRVLTKCQMKALFRISTPPQGPQPTPNEIVKYLKALDLRAARIDRRPCLNSKPFNSVYFVEVHGCSGGQGTDEMLKAWSVEVEKAGKRVKSEGGEVEVIGIW</sequence>
<keyword evidence="9" id="KW-1185">Reference proteome</keyword>